<comment type="subcellular location">
    <subcellularLocation>
        <location evidence="1">Cell membrane</location>
        <topology evidence="1">Multi-pass membrane protein</topology>
    </subcellularLocation>
</comment>
<evidence type="ECO:0000256" key="3">
    <source>
        <dbReference type="ARBA" id="ARBA00022692"/>
    </source>
</evidence>
<dbReference type="Pfam" id="PF03631">
    <property type="entry name" value="Virul_fac_BrkB"/>
    <property type="match status" value="1"/>
</dbReference>
<organism evidence="6 7">
    <name type="scientific">Helicobacter pylori</name>
    <name type="common">Campylobacter pylori</name>
    <dbReference type="NCBI Taxonomy" id="210"/>
    <lineage>
        <taxon>Bacteria</taxon>
        <taxon>Pseudomonadati</taxon>
        <taxon>Campylobacterota</taxon>
        <taxon>Epsilonproteobacteria</taxon>
        <taxon>Campylobacterales</taxon>
        <taxon>Helicobacteraceae</taxon>
        <taxon>Helicobacter</taxon>
    </lineage>
</organism>
<keyword evidence="4" id="KW-1133">Transmembrane helix</keyword>
<comment type="caution">
    <text evidence="6">The sequence shown here is derived from an EMBL/GenBank/DDBJ whole genome shotgun (WGS) entry which is preliminary data.</text>
</comment>
<keyword evidence="5" id="KW-0472">Membrane</keyword>
<dbReference type="InterPro" id="IPR017039">
    <property type="entry name" value="Virul_fac_BrkB"/>
</dbReference>
<name>A0A2A6XH52_HELPX</name>
<reference evidence="6 7" key="1">
    <citation type="journal article" date="2017" name="Gut Pathog.">
        <title>Phylogenomics of Colombian Helicobacter pylori isolates.</title>
        <authorList>
            <person name="Gutierrez-Escobar A.J."/>
            <person name="Trujillo E."/>
            <person name="Acevedo O."/>
            <person name="Bravo M.M."/>
        </authorList>
    </citation>
    <scope>NUCLEOTIDE SEQUENCE [LARGE SCALE GENOMIC DNA]</scope>
    <source>
        <strain evidence="6 7">22346</strain>
    </source>
</reference>
<dbReference type="PANTHER" id="PTHR30213">
    <property type="entry name" value="INNER MEMBRANE PROTEIN YHJD"/>
    <property type="match status" value="1"/>
</dbReference>
<evidence type="ECO:0000256" key="1">
    <source>
        <dbReference type="ARBA" id="ARBA00004651"/>
    </source>
</evidence>
<accession>A0A2A6XH52</accession>
<dbReference type="Proteomes" id="UP000220275">
    <property type="component" value="Unassembled WGS sequence"/>
</dbReference>
<evidence type="ECO:0000313" key="6">
    <source>
        <dbReference type="EMBL" id="PDX18558.1"/>
    </source>
</evidence>
<dbReference type="NCBIfam" id="TIGR00765">
    <property type="entry name" value="yihY_not_rbn"/>
    <property type="match status" value="1"/>
</dbReference>
<evidence type="ECO:0000313" key="7">
    <source>
        <dbReference type="Proteomes" id="UP000220275"/>
    </source>
</evidence>
<keyword evidence="3" id="KW-0812">Transmembrane</keyword>
<proteinExistence type="predicted"/>
<gene>
    <name evidence="6" type="ORF">BB413_04020</name>
</gene>
<evidence type="ECO:0000256" key="2">
    <source>
        <dbReference type="ARBA" id="ARBA00022475"/>
    </source>
</evidence>
<keyword evidence="2" id="KW-1003">Cell membrane</keyword>
<dbReference type="PANTHER" id="PTHR30213:SF0">
    <property type="entry name" value="UPF0761 MEMBRANE PROTEIN YIHY"/>
    <property type="match status" value="1"/>
</dbReference>
<sequence>MRELFKSVRGFLRLLRMIFPERFQNAFLGLSELFYYASSLSFYTILSLSPILLFVFSLFVSHYLQAHSGEMEALIFPNAPKLIGAIKDFLENFKKTDMTLGTLEEVSIVVALVLFCENYRSIASKIFDAKPRDYAHFNGKEIFLFWGFGTTLVFLFALPLVVFFDIKIQVFFEDKDSSLLHVLRWIGTYAFFLILFTIPTNKVFKHYFWVFLWVFFTSVSWHVLKWAFTYYVLYNRTYHELYGSVSILWFLMSWVYVSWLVILIGMYGCKVCDAFDPKEVFKKFLGFFKKKLDEKVFF</sequence>
<dbReference type="AlphaFoldDB" id="A0A2A6XH52"/>
<dbReference type="GO" id="GO:0005886">
    <property type="term" value="C:plasma membrane"/>
    <property type="evidence" value="ECO:0007669"/>
    <property type="project" value="UniProtKB-SubCell"/>
</dbReference>
<evidence type="ECO:0000256" key="5">
    <source>
        <dbReference type="ARBA" id="ARBA00023136"/>
    </source>
</evidence>
<dbReference type="RefSeq" id="WP_078242939.1">
    <property type="nucleotide sequence ID" value="NZ_MBIS01000003.1"/>
</dbReference>
<evidence type="ECO:0000256" key="4">
    <source>
        <dbReference type="ARBA" id="ARBA00022989"/>
    </source>
</evidence>
<protein>
    <submittedName>
        <fullName evidence="6">Ribonuclease N</fullName>
    </submittedName>
</protein>
<dbReference type="EMBL" id="MBIS01000003">
    <property type="protein sequence ID" value="PDX18558.1"/>
    <property type="molecule type" value="Genomic_DNA"/>
</dbReference>